<feature type="region of interest" description="Disordered" evidence="1">
    <location>
        <begin position="644"/>
        <end position="667"/>
    </location>
</feature>
<feature type="compositionally biased region" description="Basic and acidic residues" evidence="1">
    <location>
        <begin position="898"/>
        <end position="911"/>
    </location>
</feature>
<keyword evidence="2" id="KW-0812">Transmembrane</keyword>
<feature type="compositionally biased region" description="Polar residues" evidence="1">
    <location>
        <begin position="781"/>
        <end position="790"/>
    </location>
</feature>
<feature type="region of interest" description="Disordered" evidence="1">
    <location>
        <begin position="75"/>
        <end position="333"/>
    </location>
</feature>
<evidence type="ECO:0000313" key="4">
    <source>
        <dbReference type="Proteomes" id="UP000024376"/>
    </source>
</evidence>
<feature type="transmembrane region" description="Helical" evidence="2">
    <location>
        <begin position="42"/>
        <end position="59"/>
    </location>
</feature>
<name>A0A024SHK0_HYPJR</name>
<dbReference type="Proteomes" id="UP000024376">
    <property type="component" value="Unassembled WGS sequence"/>
</dbReference>
<evidence type="ECO:0000256" key="1">
    <source>
        <dbReference type="SAM" id="MobiDB-lite"/>
    </source>
</evidence>
<feature type="compositionally biased region" description="Low complexity" evidence="1">
    <location>
        <begin position="414"/>
        <end position="433"/>
    </location>
</feature>
<feature type="compositionally biased region" description="Polar residues" evidence="1">
    <location>
        <begin position="496"/>
        <end position="513"/>
    </location>
</feature>
<feature type="compositionally biased region" description="Polar residues" evidence="1">
    <location>
        <begin position="462"/>
        <end position="472"/>
    </location>
</feature>
<organism evidence="3 4">
    <name type="scientific">Hypocrea jecorina (strain ATCC 56765 / BCRC 32924 / NRRL 11460 / Rut C-30)</name>
    <name type="common">Trichoderma reesei</name>
    <dbReference type="NCBI Taxonomy" id="1344414"/>
    <lineage>
        <taxon>Eukaryota</taxon>
        <taxon>Fungi</taxon>
        <taxon>Dikarya</taxon>
        <taxon>Ascomycota</taxon>
        <taxon>Pezizomycotina</taxon>
        <taxon>Sordariomycetes</taxon>
        <taxon>Hypocreomycetidae</taxon>
        <taxon>Hypocreales</taxon>
        <taxon>Hypocreaceae</taxon>
        <taxon>Trichoderma</taxon>
    </lineage>
</organism>
<feature type="region of interest" description="Disordered" evidence="1">
    <location>
        <begin position="893"/>
        <end position="948"/>
    </location>
</feature>
<keyword evidence="2" id="KW-0472">Membrane</keyword>
<feature type="compositionally biased region" description="Low complexity" evidence="1">
    <location>
        <begin position="80"/>
        <end position="91"/>
    </location>
</feature>
<protein>
    <submittedName>
        <fullName evidence="3">Uncharacterized protein</fullName>
    </submittedName>
</protein>
<reference evidence="4" key="1">
    <citation type="journal article" date="2013" name="Ind. Biotechnol.">
        <title>Comparative genomics analysis of Trichoderma reesei strains.</title>
        <authorList>
            <person name="Koike H."/>
            <person name="Aerts A."/>
            <person name="LaButti K."/>
            <person name="Grigoriev I.V."/>
            <person name="Baker S.E."/>
        </authorList>
    </citation>
    <scope>NUCLEOTIDE SEQUENCE [LARGE SCALE GENOMIC DNA]</scope>
    <source>
        <strain evidence="4">ATCC 56765 / BCRC 32924 / NRRL 11460 / Rut C-30</strain>
    </source>
</reference>
<keyword evidence="2" id="KW-1133">Transmembrane helix</keyword>
<dbReference type="AlphaFoldDB" id="A0A024SHK0"/>
<proteinExistence type="predicted"/>
<feature type="region of interest" description="Disordered" evidence="1">
    <location>
        <begin position="355"/>
        <end position="514"/>
    </location>
</feature>
<feature type="compositionally biased region" description="Basic and acidic residues" evidence="1">
    <location>
        <begin position="919"/>
        <end position="948"/>
    </location>
</feature>
<dbReference type="OrthoDB" id="3439820at2759"/>
<accession>A0A024SHK0</accession>
<dbReference type="KEGG" id="trr:M419DRAFT_72003"/>
<gene>
    <name evidence="3" type="ORF">M419DRAFT_72003</name>
</gene>
<evidence type="ECO:0000313" key="3">
    <source>
        <dbReference type="EMBL" id="ETS05216.1"/>
    </source>
</evidence>
<feature type="compositionally biased region" description="Polar residues" evidence="1">
    <location>
        <begin position="727"/>
        <end position="741"/>
    </location>
</feature>
<dbReference type="EMBL" id="KI911140">
    <property type="protein sequence ID" value="ETS05216.1"/>
    <property type="molecule type" value="Genomic_DNA"/>
</dbReference>
<feature type="region of interest" description="Disordered" evidence="1">
    <location>
        <begin position="691"/>
        <end position="748"/>
    </location>
</feature>
<feature type="region of interest" description="Disordered" evidence="1">
    <location>
        <begin position="779"/>
        <end position="802"/>
    </location>
</feature>
<evidence type="ECO:0000256" key="2">
    <source>
        <dbReference type="SAM" id="Phobius"/>
    </source>
</evidence>
<dbReference type="HOGENOM" id="CLU_302282_0_0_1"/>
<feature type="region of interest" description="Disordered" evidence="1">
    <location>
        <begin position="604"/>
        <end position="627"/>
    </location>
</feature>
<feature type="compositionally biased region" description="Basic residues" evidence="1">
    <location>
        <begin position="701"/>
        <end position="710"/>
    </location>
</feature>
<feature type="compositionally biased region" description="Low complexity" evidence="1">
    <location>
        <begin position="473"/>
        <end position="491"/>
    </location>
</feature>
<sequence length="1037" mass="114411">MTLTQRIFTALVFFRPWSRNDEPLAAVPRRLTIGSWLWRRPIYLTSLTIFAIITLHLINSKMSYFLPPKISDAAPRRSISTPQTSSSPASKKQQKQKEKQSQPLARASTEPRRSTSLGGWMKNMLPSQRPERGGTSRGQGYWEQMEKEGKTRPRRRVTDSQYSVGDVSVDSEHITRWNVPKDLSEDGPRVLPKTPPPLEPKQQRRVVASSLRTPTSPVDKLLPGSWRWSPQKGSEDDFSVTKLGGVLQRDNGDNDKGSPSGGGGPPEPCLGTAAKTAPNGKQPLSHEMLRARSKARRLQRQSLKESGDYLGVQGVNPHTGEPDALSPTDSSAASIISHQETVHSVMSTWRDMWKHNRHHKPKGPPGHDEHVRGNDAALSRSQKGKQKVRDLGKAVRWKRREWSSLQEPALSPIAQSVKSASPSSRRPSHAQRPTLAIQQPSDVATGEPVLGITPPHAKSLPTKASGNHETSYPETSASPARSSSTSTESQGGRSGLDNQTLQASSTPDSQPETLTFLGMGAERDMDTPRTKASMTLSASQSIQSTPAFYRGFDLRPMLNVPENVVMARSPHLCPTKLGGPTPLIHLEESPLGARFHTEPTKTLKRLGRHRSRANQSPTSDGQAIGARAVKGVKGLKTLISDTQRIQTATGQPQERPVTPGRSACSRHVQRRIMKMDIKQGMRALRDGVLMSRTQRSEQVRHPPKPGRAQHRQTSNSPRKSPDKSNETEQPASTPTTITTGYSHPASPFDYHQEALADHRCPPTMARLDGSRYRAPAAMLSKHSSGDNPTNPHMRPEQSHISSAGAMSAGERQAGITYLEEAHKAESAEDCLRNRRLIRLAMLAQDDSSLHKSTFIQGPTLLASTPCKRSSITSQDLQELVMGRELMGTVAKLAGDQTQMHDRLEEHRCPENRDEDDTEDRLPKDRNLNESDAPDTKPGDVDKADSEEQNKATGWERLLGCLEAWGRLYWSTVWPILDPRTLRVEHDGPLPFWKACLLIALAVPAAAVGYVVVVQAVRLVVFLVWLLSYVDDGVAVWA</sequence>